<evidence type="ECO:0000256" key="4">
    <source>
        <dbReference type="ARBA" id="ARBA00012081"/>
    </source>
</evidence>
<keyword evidence="6 15" id="KW-0479">Metal-binding</keyword>
<comment type="similarity">
    <text evidence="3">Belongs to the glyoxalase I family.</text>
</comment>
<dbReference type="GO" id="GO:0019243">
    <property type="term" value="P:methylglyoxal catabolic process to D-lactate via S-lactoyl-glutathione"/>
    <property type="evidence" value="ECO:0007669"/>
    <property type="project" value="TreeGrafter"/>
</dbReference>
<evidence type="ECO:0000256" key="15">
    <source>
        <dbReference type="PIRSR" id="PIRSR604361-3"/>
    </source>
</evidence>
<dbReference type="OrthoDB" id="9789841at2"/>
<evidence type="ECO:0000256" key="6">
    <source>
        <dbReference type="ARBA" id="ARBA00022723"/>
    </source>
</evidence>
<keyword evidence="15" id="KW-0862">Zinc</keyword>
<sequence length="129" mass="14785">MRFAHVMIRVRDLDKSIKFYTNILGMKVIKKTDNQEYKYTLVFLSYGDINDNTVLELTYNWGDHEYNHGNAFGHLCMEVDDVYKACQDVISKGGVVTRQAGPVKGGTSVIAFIKDPDGYQIELIEKKER</sequence>
<dbReference type="GO" id="GO:0005737">
    <property type="term" value="C:cytoplasm"/>
    <property type="evidence" value="ECO:0007669"/>
    <property type="project" value="TreeGrafter"/>
</dbReference>
<dbReference type="Proteomes" id="UP000031104">
    <property type="component" value="Chromosome"/>
</dbReference>
<comment type="pathway">
    <text evidence="2">Secondary metabolite metabolism; methylglyoxal degradation; (R)-lactate from methylglyoxal: step 1/2.</text>
</comment>
<evidence type="ECO:0000256" key="11">
    <source>
        <dbReference type="ARBA" id="ARBA00032460"/>
    </source>
</evidence>
<dbReference type="UniPathway" id="UPA00619">
    <property type="reaction ID" value="UER00675"/>
</dbReference>
<feature type="domain" description="VOC" evidence="16">
    <location>
        <begin position="2"/>
        <end position="126"/>
    </location>
</feature>
<evidence type="ECO:0000313" key="18">
    <source>
        <dbReference type="Proteomes" id="UP000031104"/>
    </source>
</evidence>
<dbReference type="PROSITE" id="PS51819">
    <property type="entry name" value="VOC"/>
    <property type="match status" value="1"/>
</dbReference>
<comment type="cofactor">
    <cofactor evidence="1">
        <name>Ni(2+)</name>
        <dbReference type="ChEBI" id="CHEBI:49786"/>
    </cofactor>
</comment>
<keyword evidence="7 17" id="KW-0456">Lyase</keyword>
<evidence type="ECO:0000256" key="7">
    <source>
        <dbReference type="ARBA" id="ARBA00023239"/>
    </source>
</evidence>
<dbReference type="GO" id="GO:0046872">
    <property type="term" value="F:metal ion binding"/>
    <property type="evidence" value="ECO:0007669"/>
    <property type="project" value="UniProtKB-KW"/>
</dbReference>
<evidence type="ECO:0000256" key="10">
    <source>
        <dbReference type="ARBA" id="ARBA00030892"/>
    </source>
</evidence>
<dbReference type="InterPro" id="IPR004361">
    <property type="entry name" value="Glyoxalase_1"/>
</dbReference>
<organism evidence="17 18">
    <name type="scientific">Allofrancisella guangzhouensis</name>
    <dbReference type="NCBI Taxonomy" id="594679"/>
    <lineage>
        <taxon>Bacteria</taxon>
        <taxon>Pseudomonadati</taxon>
        <taxon>Pseudomonadota</taxon>
        <taxon>Gammaproteobacteria</taxon>
        <taxon>Thiotrichales</taxon>
        <taxon>Francisellaceae</taxon>
        <taxon>Allofrancisella</taxon>
    </lineage>
</organism>
<comment type="cofactor">
    <cofactor evidence="15">
        <name>Zn(2+)</name>
        <dbReference type="ChEBI" id="CHEBI:29105"/>
    </cofactor>
    <text evidence="15">Binds 1 zinc ion per subunit. In the homodimer, two zinc ions are bound between subunits.</text>
</comment>
<dbReference type="SUPFAM" id="SSF54593">
    <property type="entry name" value="Glyoxalase/Bleomycin resistance protein/Dihydroxybiphenyl dioxygenase"/>
    <property type="match status" value="1"/>
</dbReference>
<dbReference type="EMBL" id="CP010427">
    <property type="protein sequence ID" value="AJC48825.1"/>
    <property type="molecule type" value="Genomic_DNA"/>
</dbReference>
<keyword evidence="18" id="KW-1185">Reference proteome</keyword>
<dbReference type="PROSITE" id="PS00934">
    <property type="entry name" value="GLYOXALASE_I_1"/>
    <property type="match status" value="1"/>
</dbReference>
<name>A0A0A8E3L5_9GAMM</name>
<protein>
    <recommendedName>
        <fullName evidence="4">lactoylglutathione lyase</fullName>
        <ecNumber evidence="4">4.4.1.5</ecNumber>
    </recommendedName>
    <alternativeName>
        <fullName evidence="10">Aldoketomutase</fullName>
    </alternativeName>
    <alternativeName>
        <fullName evidence="9">Glyoxalase I</fullName>
    </alternativeName>
    <alternativeName>
        <fullName evidence="8">Ketone-aldehyde mutase</fullName>
    </alternativeName>
    <alternativeName>
        <fullName evidence="11">Methylglyoxalase</fullName>
    </alternativeName>
    <alternativeName>
        <fullName evidence="12">S-D-lactoylglutathione methylglyoxal lyase</fullName>
    </alternativeName>
</protein>
<comment type="catalytic activity">
    <reaction evidence="13">
        <text>(R)-S-lactoylglutathione = methylglyoxal + glutathione</text>
        <dbReference type="Rhea" id="RHEA:19069"/>
        <dbReference type="ChEBI" id="CHEBI:17158"/>
        <dbReference type="ChEBI" id="CHEBI:57474"/>
        <dbReference type="ChEBI" id="CHEBI:57925"/>
        <dbReference type="EC" id="4.4.1.5"/>
    </reaction>
</comment>
<dbReference type="AlphaFoldDB" id="A0A0A8E3L5"/>
<dbReference type="InterPro" id="IPR037523">
    <property type="entry name" value="VOC_core"/>
</dbReference>
<gene>
    <name evidence="17" type="ORF">SD28_03845</name>
</gene>
<evidence type="ECO:0000256" key="2">
    <source>
        <dbReference type="ARBA" id="ARBA00005008"/>
    </source>
</evidence>
<proteinExistence type="inferred from homology"/>
<keyword evidence="5" id="KW-0533">Nickel</keyword>
<dbReference type="Gene3D" id="3.10.180.10">
    <property type="entry name" value="2,3-Dihydroxybiphenyl 1,2-Dioxygenase, domain 1"/>
    <property type="match status" value="1"/>
</dbReference>
<dbReference type="EC" id="4.4.1.5" evidence="4"/>
<feature type="binding site" evidence="15">
    <location>
        <position position="122"/>
    </location>
    <ligand>
        <name>Zn(2+)</name>
        <dbReference type="ChEBI" id="CHEBI:29105"/>
        <note>ligand shared between dimeric partners</note>
    </ligand>
</feature>
<feature type="binding site" evidence="15">
    <location>
        <position position="74"/>
    </location>
    <ligand>
        <name>Zn(2+)</name>
        <dbReference type="ChEBI" id="CHEBI:29105"/>
        <note>ligand shared between dimeric partners</note>
    </ligand>
</feature>
<evidence type="ECO:0000259" key="16">
    <source>
        <dbReference type="PROSITE" id="PS51819"/>
    </source>
</evidence>
<dbReference type="PANTHER" id="PTHR46036">
    <property type="entry name" value="LACTOYLGLUTATHIONE LYASE"/>
    <property type="match status" value="1"/>
</dbReference>
<evidence type="ECO:0000256" key="3">
    <source>
        <dbReference type="ARBA" id="ARBA00010363"/>
    </source>
</evidence>
<dbReference type="GO" id="GO:0004462">
    <property type="term" value="F:lactoylglutathione lyase activity"/>
    <property type="evidence" value="ECO:0007669"/>
    <property type="project" value="UniProtKB-EC"/>
</dbReference>
<dbReference type="KEGG" id="fgu:SD28_03845"/>
<evidence type="ECO:0000256" key="9">
    <source>
        <dbReference type="ARBA" id="ARBA00030537"/>
    </source>
</evidence>
<dbReference type="RefSeq" id="WP_039124264.1">
    <property type="nucleotide sequence ID" value="NZ_CP010427.1"/>
</dbReference>
<feature type="active site" description="Proton donor/acceptor" evidence="14">
    <location>
        <position position="122"/>
    </location>
</feature>
<evidence type="ECO:0000256" key="1">
    <source>
        <dbReference type="ARBA" id="ARBA00001967"/>
    </source>
</evidence>
<dbReference type="InterPro" id="IPR004360">
    <property type="entry name" value="Glyas_Fos-R_dOase_dom"/>
</dbReference>
<evidence type="ECO:0000313" key="17">
    <source>
        <dbReference type="EMBL" id="AJC48825.1"/>
    </source>
</evidence>
<dbReference type="Pfam" id="PF00903">
    <property type="entry name" value="Glyoxalase"/>
    <property type="match status" value="1"/>
</dbReference>
<dbReference type="InterPro" id="IPR018146">
    <property type="entry name" value="Glyoxalase_1_CS"/>
</dbReference>
<reference evidence="17 18" key="1">
    <citation type="submission" date="2014-12" db="EMBL/GenBank/DDBJ databases">
        <title>Complete genome sequence of Francisella guanzhouensis strain 08HL01032 isolated from air-conditioning system in China.</title>
        <authorList>
            <person name="Svensson D."/>
            <person name="Ohrman C."/>
            <person name="Backman S."/>
            <person name="Karlsson E."/>
            <person name="Nilsson E."/>
            <person name="Bystrom M."/>
            <person name="Larkeryd A."/>
            <person name="Stenberg P."/>
            <person name="Scholtz H.C."/>
            <person name="Forsman M."/>
            <person name="Sjodin A."/>
        </authorList>
    </citation>
    <scope>NUCLEOTIDE SEQUENCE [LARGE SCALE GENOMIC DNA]</scope>
    <source>
        <strain evidence="17 18">08HL01032</strain>
    </source>
</reference>
<evidence type="ECO:0000256" key="12">
    <source>
        <dbReference type="ARBA" id="ARBA00033298"/>
    </source>
</evidence>
<feature type="binding site" evidence="15">
    <location>
        <position position="56"/>
    </location>
    <ligand>
        <name>Zn(2+)</name>
        <dbReference type="ChEBI" id="CHEBI:29105"/>
        <note>ligand shared between dimeric partners</note>
    </ligand>
</feature>
<accession>A0A0A8E3L5</accession>
<dbReference type="InterPro" id="IPR029068">
    <property type="entry name" value="Glyas_Bleomycin-R_OHBP_Dase"/>
</dbReference>
<evidence type="ECO:0000256" key="13">
    <source>
        <dbReference type="ARBA" id="ARBA00048273"/>
    </source>
</evidence>
<dbReference type="PANTHER" id="PTHR46036:SF5">
    <property type="entry name" value="LACTOYLGLUTATHIONE LYASE"/>
    <property type="match status" value="1"/>
</dbReference>
<dbReference type="HOGENOM" id="CLU_046006_8_1_6"/>
<dbReference type="NCBIfam" id="TIGR00068">
    <property type="entry name" value="glyox_I"/>
    <property type="match status" value="1"/>
</dbReference>
<evidence type="ECO:0000256" key="14">
    <source>
        <dbReference type="PIRSR" id="PIRSR604361-1"/>
    </source>
</evidence>
<dbReference type="STRING" id="594679.SD28_03845"/>
<evidence type="ECO:0000256" key="8">
    <source>
        <dbReference type="ARBA" id="ARBA00030291"/>
    </source>
</evidence>
<evidence type="ECO:0000256" key="5">
    <source>
        <dbReference type="ARBA" id="ARBA00022596"/>
    </source>
</evidence>